<dbReference type="AlphaFoldDB" id="A0A9D1ERX2"/>
<dbReference type="Gene3D" id="3.40.50.300">
    <property type="entry name" value="P-loop containing nucleotide triphosphate hydrolases"/>
    <property type="match status" value="1"/>
</dbReference>
<dbReference type="Proteomes" id="UP000823935">
    <property type="component" value="Unassembled WGS sequence"/>
</dbReference>
<comment type="caution">
    <text evidence="1">The sequence shown here is derived from an EMBL/GenBank/DDBJ whole genome shotgun (WGS) entry which is preliminary data.</text>
</comment>
<proteinExistence type="predicted"/>
<accession>A0A9D1ERX2</accession>
<evidence type="ECO:0000313" key="2">
    <source>
        <dbReference type="Proteomes" id="UP000823935"/>
    </source>
</evidence>
<dbReference type="Pfam" id="PF13189">
    <property type="entry name" value="Cytidylate_kin2"/>
    <property type="match status" value="1"/>
</dbReference>
<gene>
    <name evidence="1" type="ORF">IAB44_05220</name>
</gene>
<dbReference type="EMBL" id="DVIQ01000025">
    <property type="protein sequence ID" value="HIS30937.1"/>
    <property type="molecule type" value="Genomic_DNA"/>
</dbReference>
<reference evidence="1" key="2">
    <citation type="journal article" date="2021" name="PeerJ">
        <title>Extensive microbial diversity within the chicken gut microbiome revealed by metagenomics and culture.</title>
        <authorList>
            <person name="Gilroy R."/>
            <person name="Ravi A."/>
            <person name="Getino M."/>
            <person name="Pursley I."/>
            <person name="Horton D.L."/>
            <person name="Alikhan N.F."/>
            <person name="Baker D."/>
            <person name="Gharbi K."/>
            <person name="Hall N."/>
            <person name="Watson M."/>
            <person name="Adriaenssens E.M."/>
            <person name="Foster-Nyarko E."/>
            <person name="Jarju S."/>
            <person name="Secka A."/>
            <person name="Antonio M."/>
            <person name="Oren A."/>
            <person name="Chaudhuri R.R."/>
            <person name="La Ragione R."/>
            <person name="Hildebrand F."/>
            <person name="Pallen M.J."/>
        </authorList>
    </citation>
    <scope>NUCLEOTIDE SEQUENCE</scope>
    <source>
        <strain evidence="1">CHK190-19873</strain>
    </source>
</reference>
<evidence type="ECO:0000313" key="1">
    <source>
        <dbReference type="EMBL" id="HIS30937.1"/>
    </source>
</evidence>
<name>A0A9D1ERX2_9FIRM</name>
<organism evidence="1 2">
    <name type="scientific">Candidatus Limivivens intestinipullorum</name>
    <dbReference type="NCBI Taxonomy" id="2840858"/>
    <lineage>
        <taxon>Bacteria</taxon>
        <taxon>Bacillati</taxon>
        <taxon>Bacillota</taxon>
        <taxon>Clostridia</taxon>
        <taxon>Lachnospirales</taxon>
        <taxon>Lachnospiraceae</taxon>
        <taxon>Lachnospiraceae incertae sedis</taxon>
        <taxon>Candidatus Limivivens</taxon>
    </lineage>
</organism>
<dbReference type="GO" id="GO:0016301">
    <property type="term" value="F:kinase activity"/>
    <property type="evidence" value="ECO:0007669"/>
    <property type="project" value="UniProtKB-KW"/>
</dbReference>
<dbReference type="InterPro" id="IPR027417">
    <property type="entry name" value="P-loop_NTPase"/>
</dbReference>
<reference evidence="1" key="1">
    <citation type="submission" date="2020-10" db="EMBL/GenBank/DDBJ databases">
        <authorList>
            <person name="Gilroy R."/>
        </authorList>
    </citation>
    <scope>NUCLEOTIDE SEQUENCE</scope>
    <source>
        <strain evidence="1">CHK190-19873</strain>
    </source>
</reference>
<keyword evidence="1" id="KW-0418">Kinase</keyword>
<dbReference type="SUPFAM" id="SSF52540">
    <property type="entry name" value="P-loop containing nucleoside triphosphate hydrolases"/>
    <property type="match status" value="1"/>
</dbReference>
<sequence>MGKQIITISRTYGSGGREIGRLVAQKLQVDFYDKNILSLLVEKTGISEEGLKNADERLIKRSPSPYGFTEETDYGTNHYLYEAQVRLIGELAQKGPCVIVGRLADWILRNREDVLNVFITAPGEARIQRIMGYEDVDEETARELMIQVDRRRKSYYDYFTHQQWERMENRDLVINSSLLGIEETVGMISEIAKRA</sequence>
<keyword evidence="1" id="KW-0808">Transferase</keyword>
<protein>
    <submittedName>
        <fullName evidence="1">Cytidylate kinase-like family protein</fullName>
    </submittedName>
</protein>